<keyword evidence="6" id="KW-0677">Repeat</keyword>
<evidence type="ECO:0000256" key="8">
    <source>
        <dbReference type="ARBA" id="ARBA00022771"/>
    </source>
</evidence>
<comment type="subcellular location">
    <subcellularLocation>
        <location evidence="2">Nucleus</location>
    </subcellularLocation>
</comment>
<feature type="domain" description="C2H2-type" evidence="17">
    <location>
        <begin position="802"/>
        <end position="829"/>
    </location>
</feature>
<feature type="domain" description="C2H2-type" evidence="17">
    <location>
        <begin position="1342"/>
        <end position="1370"/>
    </location>
</feature>
<evidence type="ECO:0000256" key="16">
    <source>
        <dbReference type="SAM" id="MobiDB-lite"/>
    </source>
</evidence>
<comment type="function">
    <text evidence="1">May be involved in transcriptional regulation.</text>
</comment>
<dbReference type="PANTHER" id="PTHR32046:SF11">
    <property type="entry name" value="IMMUNE-ASSOCIATED NUCLEOTIDE-BINDING PROTEIN 10-LIKE"/>
    <property type="match status" value="1"/>
</dbReference>
<dbReference type="InterPro" id="IPR036236">
    <property type="entry name" value="Znf_C2H2_sf"/>
</dbReference>
<evidence type="ECO:0000256" key="9">
    <source>
        <dbReference type="ARBA" id="ARBA00022833"/>
    </source>
</evidence>
<feature type="domain" description="C2H2-type" evidence="17">
    <location>
        <begin position="1399"/>
        <end position="1426"/>
    </location>
</feature>
<sequence>MQNKILLMVGETGTGKTTLINAMTNYILGVNFTDEVWFEITEEGGDHNMSDQSKTQTTEITVYEVFAEDKPICLTIIDTPGYGDTRGTEYDKQIAERLYKLFHSDSGVKEIDAVCLVVKASENRLTDRQQYIFDAILSLFGKDIENNIVTFITHSDGMPPTNALNAIKNAAIPCRKDEDNEPEHFLFNNRQAEKRIKKYNKALQAAWDLTEDSLKDFFASLKEQNRKSLQQTENVMIESIQLEACISNLQNRIEFIECKGKELTQIQKALEENREKIKKNENFTFTVTTYYKEKVPIKNASWWDRNVTSCSVCEENCHEFGCHIAWDASWCYVMKNNNCTVCTGKCHDTKHVKEDKKYVKKSKDTEVRFDEFIAQYKDCNESKSDVKFDSSAFKTVKNDFESNKKQEEEKTSIEKRLKDELIEKEKEKAKLLDEAYTTIMKLFVIALKPDSAFIVQSLDFLIPRCEETGREVLAQKLTDLRKIQPEPQERVNIIKRSREVMVNTQCLLELFQFCWLCHKECCITIEGNEKLFSVKQDCQSCGYHKDWRSHLPSAEPTETFHTEVVEQIGSSGNECSEPSHEQVLTEEDGSYLSSDDEDVSLQEEEMKKKRQRSKMKDSFDEQELHLDEEVTDSDVSMDEDLFTALKEDGQGKLVVWCTQCETEALLSCSVLRHKKVFCCAQCSAGDDIQTHHIETLPVRFDDVAGFQMHAEQEHGSKPFYNLCQDCGKFVVAKKEHVCEHKIKFIVCPECGKRFLTEGGLKTHYTQLHSDYDHPCKYCLKVFKTRSTKLEHEQTHPKENQPYSCPDCPEKFDNIHKRNNHVKSHRGPHKYVCDVCERGFRDINRLRRHKLIHSGEKPFKCQVCERSFNRMENLGAHMRVHTGEKPFTCVQCGESFSHNISLKNHKQRHHDSGLTQEKEVLNDVENKVSSEKENAPTSVTTCSDVEESSWLKAVKSLQTPQECNIFRSSEVMVNTQCLLELFQFCWLCRKECCITIEGSERLFSVTQDCQSCGYHRDWRSHPPSAEPTQTFHTVTEHEEDEEVSSKKENAPTSVTTCSDVEESSWLKAVKGLQTPQGCNIFRSSEVMVNTQCLLELFQFCWLCRKECCITIEGSERLFSVTQDCQSCGYHRDWRSHPPSAKPTQTFHTETEHEEDEEVVVQIVSSNNECSEQVFIEKDGSYLHSDVQEASLQEEEMKKKRKRKCKSKDSSDSEWEPCLDEEVTDSDVSMDEDLFTALKEDGQGKLVVWCTQCETEALLSCSVLRHKKVFCCAQCSAGDDIQTHHIETLPVRFDDVGTFQKHAEQEHGSKPFYNLCQDCGKFVVADPESRGLKGHKCEHKSKFIVCPECGKRFLTEAGLKSHRTQLHSDYNHPCKYCLKVFKTRSTKLEHEQTHPKENQSYSCPDCPEKFSSIRKRNKHVTSHRGPHKYVCHLCEKGFKDINRLRRHELIHSGEKPFQCQVCERSFNQMENLTSHMRVHTGEKPFRCEQCGESFSHNVSLKNHKQRHHDSGLTQEEEMVNDLE</sequence>
<dbReference type="PROSITE" id="PS50157">
    <property type="entry name" value="ZINC_FINGER_C2H2_2"/>
    <property type="match status" value="12"/>
</dbReference>
<evidence type="ECO:0000313" key="19">
    <source>
        <dbReference type="Proteomes" id="UP001274896"/>
    </source>
</evidence>
<evidence type="ECO:0000256" key="15">
    <source>
        <dbReference type="SAM" id="Coils"/>
    </source>
</evidence>
<accession>A0AAE0R7A3</accession>
<evidence type="ECO:0000313" key="18">
    <source>
        <dbReference type="EMBL" id="KAK3545513.1"/>
    </source>
</evidence>
<feature type="compositionally biased region" description="Acidic residues" evidence="16">
    <location>
        <begin position="584"/>
        <end position="603"/>
    </location>
</feature>
<keyword evidence="15" id="KW-0175">Coiled coil</keyword>
<keyword evidence="8 14" id="KW-0863">Zinc-finger</keyword>
<keyword evidence="9" id="KW-0862">Zinc</keyword>
<gene>
    <name evidence="18" type="ORF">QTP70_007751</name>
</gene>
<dbReference type="Proteomes" id="UP001274896">
    <property type="component" value="Unassembled WGS sequence"/>
</dbReference>
<dbReference type="InterPro" id="IPR027417">
    <property type="entry name" value="P-loop_NTPase"/>
</dbReference>
<dbReference type="PANTHER" id="PTHR32046">
    <property type="entry name" value="G DOMAIN-CONTAINING PROTEIN"/>
    <property type="match status" value="1"/>
</dbReference>
<evidence type="ECO:0000256" key="2">
    <source>
        <dbReference type="ARBA" id="ARBA00004123"/>
    </source>
</evidence>
<feature type="domain" description="C2H2-type" evidence="17">
    <location>
        <begin position="830"/>
        <end position="857"/>
    </location>
</feature>
<dbReference type="SUPFAM" id="SSF52540">
    <property type="entry name" value="P-loop containing nucleoside triphosphate hydrolases"/>
    <property type="match status" value="1"/>
</dbReference>
<evidence type="ECO:0000256" key="10">
    <source>
        <dbReference type="ARBA" id="ARBA00023015"/>
    </source>
</evidence>
<dbReference type="InterPro" id="IPR013087">
    <property type="entry name" value="Znf_C2H2_type"/>
</dbReference>
<keyword evidence="5" id="KW-0479">Metal-binding</keyword>
<dbReference type="Gene3D" id="3.30.160.60">
    <property type="entry name" value="Classic Zinc Finger"/>
    <property type="match status" value="9"/>
</dbReference>
<keyword evidence="13" id="KW-0539">Nucleus</keyword>
<evidence type="ECO:0000256" key="13">
    <source>
        <dbReference type="ARBA" id="ARBA00023242"/>
    </source>
</evidence>
<dbReference type="GO" id="GO:0008270">
    <property type="term" value="F:zinc ion binding"/>
    <property type="evidence" value="ECO:0007669"/>
    <property type="project" value="UniProtKB-KW"/>
</dbReference>
<dbReference type="Gene3D" id="3.40.50.300">
    <property type="entry name" value="P-loop containing nucleotide triphosphate hydrolases"/>
    <property type="match status" value="1"/>
</dbReference>
<feature type="region of interest" description="Disordered" evidence="16">
    <location>
        <begin position="1499"/>
        <end position="1521"/>
    </location>
</feature>
<evidence type="ECO:0000256" key="5">
    <source>
        <dbReference type="ARBA" id="ARBA00022723"/>
    </source>
</evidence>
<proteinExistence type="inferred from homology"/>
<feature type="domain" description="C2H2-type" evidence="17">
    <location>
        <begin position="1370"/>
        <end position="1397"/>
    </location>
</feature>
<dbReference type="FunFam" id="3.30.160.60:FF:001527">
    <property type="entry name" value="Zinc finger protein"/>
    <property type="match status" value="1"/>
</dbReference>
<dbReference type="SUPFAM" id="SSF57667">
    <property type="entry name" value="beta-beta-alpha zinc fingers"/>
    <property type="match status" value="6"/>
</dbReference>
<evidence type="ECO:0000256" key="4">
    <source>
        <dbReference type="ARBA" id="ARBA00008535"/>
    </source>
</evidence>
<protein>
    <recommendedName>
        <fullName evidence="17">C2H2-type domain-containing protein</fullName>
    </recommendedName>
</protein>
<feature type="coiled-coil region" evidence="15">
    <location>
        <begin position="403"/>
        <end position="434"/>
    </location>
</feature>
<dbReference type="GO" id="GO:0005525">
    <property type="term" value="F:GTP binding"/>
    <property type="evidence" value="ECO:0007669"/>
    <property type="project" value="InterPro"/>
</dbReference>
<organism evidence="18 19">
    <name type="scientific">Hemibagrus guttatus</name>
    <dbReference type="NCBI Taxonomy" id="175788"/>
    <lineage>
        <taxon>Eukaryota</taxon>
        <taxon>Metazoa</taxon>
        <taxon>Chordata</taxon>
        <taxon>Craniata</taxon>
        <taxon>Vertebrata</taxon>
        <taxon>Euteleostomi</taxon>
        <taxon>Actinopterygii</taxon>
        <taxon>Neopterygii</taxon>
        <taxon>Teleostei</taxon>
        <taxon>Ostariophysi</taxon>
        <taxon>Siluriformes</taxon>
        <taxon>Bagridae</taxon>
        <taxon>Hemibagrus</taxon>
    </lineage>
</organism>
<dbReference type="Pfam" id="PF00096">
    <property type="entry name" value="zf-C2H2"/>
    <property type="match status" value="3"/>
</dbReference>
<evidence type="ECO:0000256" key="12">
    <source>
        <dbReference type="ARBA" id="ARBA00023163"/>
    </source>
</evidence>
<dbReference type="InterPro" id="IPR006703">
    <property type="entry name" value="G_AIG1"/>
</dbReference>
<dbReference type="FunFam" id="3.30.160.60:FF:000097">
    <property type="entry name" value="Zinc finger protein"/>
    <property type="match status" value="2"/>
</dbReference>
<evidence type="ECO:0000256" key="14">
    <source>
        <dbReference type="PROSITE-ProRule" id="PRU00042"/>
    </source>
</evidence>
<evidence type="ECO:0000256" key="6">
    <source>
        <dbReference type="ARBA" id="ARBA00022737"/>
    </source>
</evidence>
<dbReference type="GO" id="GO:0003677">
    <property type="term" value="F:DNA binding"/>
    <property type="evidence" value="ECO:0007669"/>
    <property type="project" value="UniProtKB-KW"/>
</dbReference>
<dbReference type="Pfam" id="PF13912">
    <property type="entry name" value="zf-C2H2_6"/>
    <property type="match status" value="2"/>
</dbReference>
<reference evidence="18" key="1">
    <citation type="submission" date="2023-06" db="EMBL/GenBank/DDBJ databases">
        <title>Male Hemibagrus guttatus genome.</title>
        <authorList>
            <person name="Bian C."/>
        </authorList>
    </citation>
    <scope>NUCLEOTIDE SEQUENCE</scope>
    <source>
        <strain evidence="18">Male_cb2023</strain>
        <tissue evidence="18">Muscle</tissue>
    </source>
</reference>
<keyword evidence="7" id="KW-0547">Nucleotide-binding</keyword>
<keyword evidence="19" id="KW-1185">Reference proteome</keyword>
<dbReference type="SMART" id="SM00382">
    <property type="entry name" value="AAA"/>
    <property type="match status" value="1"/>
</dbReference>
<comment type="similarity">
    <text evidence="4">Belongs to the TRAFAC class TrmE-Era-EngA-EngB-Septin-like GTPase superfamily. AIG1/Toc34/Toc159-like paraseptin GTPase family. IAN subfamily.</text>
</comment>
<feature type="domain" description="C2H2-type" evidence="17">
    <location>
        <begin position="1455"/>
        <end position="1482"/>
    </location>
</feature>
<comment type="caution">
    <text evidence="18">The sequence shown here is derived from an EMBL/GenBank/DDBJ whole genome shotgun (WGS) entry which is preliminary data.</text>
</comment>
<dbReference type="PROSITE" id="PS00028">
    <property type="entry name" value="ZINC_FINGER_C2H2_1"/>
    <property type="match status" value="10"/>
</dbReference>
<feature type="region of interest" description="Disordered" evidence="16">
    <location>
        <begin position="568"/>
        <end position="621"/>
    </location>
</feature>
<dbReference type="PROSITE" id="PS00675">
    <property type="entry name" value="SIGMA54_INTERACT_1"/>
    <property type="match status" value="1"/>
</dbReference>
<dbReference type="Pfam" id="PF04548">
    <property type="entry name" value="AIG1"/>
    <property type="match status" value="1"/>
</dbReference>
<feature type="domain" description="C2H2-type" evidence="17">
    <location>
        <begin position="773"/>
        <end position="800"/>
    </location>
</feature>
<feature type="domain" description="C2H2-type" evidence="17">
    <location>
        <begin position="745"/>
        <end position="773"/>
    </location>
</feature>
<evidence type="ECO:0000256" key="3">
    <source>
        <dbReference type="ARBA" id="ARBA00006991"/>
    </source>
</evidence>
<evidence type="ECO:0000256" key="11">
    <source>
        <dbReference type="ARBA" id="ARBA00023125"/>
    </source>
</evidence>
<comment type="similarity">
    <text evidence="3">Belongs to the krueppel C2H2-type zinc-finger protein family.</text>
</comment>
<dbReference type="InterPro" id="IPR025662">
    <property type="entry name" value="Sigma_54_int_dom_ATP-bd_1"/>
</dbReference>
<keyword evidence="11" id="KW-0238">DNA-binding</keyword>
<evidence type="ECO:0000256" key="1">
    <source>
        <dbReference type="ARBA" id="ARBA00003767"/>
    </source>
</evidence>
<keyword evidence="10" id="KW-0805">Transcription regulation</keyword>
<dbReference type="CDD" id="cd00882">
    <property type="entry name" value="Ras_like_GTPase"/>
    <property type="match status" value="1"/>
</dbReference>
<dbReference type="SMART" id="SM00355">
    <property type="entry name" value="ZnF_C2H2"/>
    <property type="match status" value="13"/>
</dbReference>
<feature type="domain" description="C2H2-type" evidence="17">
    <location>
        <begin position="886"/>
        <end position="908"/>
    </location>
</feature>
<evidence type="ECO:0000259" key="17">
    <source>
        <dbReference type="PROSITE" id="PS50157"/>
    </source>
</evidence>
<feature type="compositionally biased region" description="Acidic residues" evidence="16">
    <location>
        <begin position="1512"/>
        <end position="1521"/>
    </location>
</feature>
<dbReference type="EMBL" id="JAUCMX010000005">
    <property type="protein sequence ID" value="KAK3545513.1"/>
    <property type="molecule type" value="Genomic_DNA"/>
</dbReference>
<dbReference type="InterPro" id="IPR003593">
    <property type="entry name" value="AAA+_ATPase"/>
</dbReference>
<name>A0AAE0R7A3_9TELE</name>
<feature type="domain" description="C2H2-type" evidence="17">
    <location>
        <begin position="858"/>
        <end position="885"/>
    </location>
</feature>
<feature type="domain" description="C2H2-type" evidence="17">
    <location>
        <begin position="1427"/>
        <end position="1454"/>
    </location>
</feature>
<dbReference type="FunFam" id="3.30.160.60:FF:001480">
    <property type="entry name" value="Si:cabz01071911.3"/>
    <property type="match status" value="1"/>
</dbReference>
<dbReference type="GO" id="GO:0005634">
    <property type="term" value="C:nucleus"/>
    <property type="evidence" value="ECO:0007669"/>
    <property type="project" value="UniProtKB-SubCell"/>
</dbReference>
<feature type="domain" description="C2H2-type" evidence="17">
    <location>
        <begin position="1483"/>
        <end position="1505"/>
    </location>
</feature>
<evidence type="ECO:0000256" key="7">
    <source>
        <dbReference type="ARBA" id="ARBA00022741"/>
    </source>
</evidence>
<keyword evidence="12" id="KW-0804">Transcription</keyword>
<feature type="region of interest" description="Disordered" evidence="16">
    <location>
        <begin position="1021"/>
        <end position="1047"/>
    </location>
</feature>